<protein>
    <submittedName>
        <fullName evidence="1">Uncharacterized protein</fullName>
    </submittedName>
</protein>
<reference evidence="2" key="1">
    <citation type="journal article" date="2019" name="Int. J. Syst. Evol. Microbiol.">
        <title>The Global Catalogue of Microorganisms (GCM) 10K type strain sequencing project: providing services to taxonomists for standard genome sequencing and annotation.</title>
        <authorList>
            <consortium name="The Broad Institute Genomics Platform"/>
            <consortium name="The Broad Institute Genome Sequencing Center for Infectious Disease"/>
            <person name="Wu L."/>
            <person name="Ma J."/>
        </authorList>
    </citation>
    <scope>NUCLEOTIDE SEQUENCE [LARGE SCALE GENOMIC DNA]</scope>
    <source>
        <strain evidence="2">CGMCC 4.7643</strain>
    </source>
</reference>
<evidence type="ECO:0000313" key="1">
    <source>
        <dbReference type="EMBL" id="MFD2463933.1"/>
    </source>
</evidence>
<organism evidence="1 2">
    <name type="scientific">Amycolatopsis samaneae</name>
    <dbReference type="NCBI Taxonomy" id="664691"/>
    <lineage>
        <taxon>Bacteria</taxon>
        <taxon>Bacillati</taxon>
        <taxon>Actinomycetota</taxon>
        <taxon>Actinomycetes</taxon>
        <taxon>Pseudonocardiales</taxon>
        <taxon>Pseudonocardiaceae</taxon>
        <taxon>Amycolatopsis</taxon>
    </lineage>
</organism>
<dbReference type="RefSeq" id="WP_345386144.1">
    <property type="nucleotide sequence ID" value="NZ_BAABHG010000001.1"/>
</dbReference>
<dbReference type="InterPro" id="IPR036291">
    <property type="entry name" value="NAD(P)-bd_dom_sf"/>
</dbReference>
<keyword evidence="2" id="KW-1185">Reference proteome</keyword>
<dbReference type="Gene3D" id="3.40.50.720">
    <property type="entry name" value="NAD(P)-binding Rossmann-like Domain"/>
    <property type="match status" value="1"/>
</dbReference>
<evidence type="ECO:0000313" key="2">
    <source>
        <dbReference type="Proteomes" id="UP001597419"/>
    </source>
</evidence>
<proteinExistence type="predicted"/>
<dbReference type="EMBL" id="JBHUKU010000022">
    <property type="protein sequence ID" value="MFD2463933.1"/>
    <property type="molecule type" value="Genomic_DNA"/>
</dbReference>
<accession>A0ABW5GSP7</accession>
<dbReference type="SUPFAM" id="SSF51735">
    <property type="entry name" value="NAD(P)-binding Rossmann-fold domains"/>
    <property type="match status" value="1"/>
</dbReference>
<dbReference type="Proteomes" id="UP001597419">
    <property type="component" value="Unassembled WGS sequence"/>
</dbReference>
<name>A0ABW5GSP7_9PSEU</name>
<gene>
    <name evidence="1" type="ORF">ACFSYJ_35320</name>
</gene>
<comment type="caution">
    <text evidence="1">The sequence shown here is derived from an EMBL/GenBank/DDBJ whole genome shotgun (WGS) entry which is preliminary data.</text>
</comment>
<sequence length="234" mass="25295">MNDEQPENDEEAGIAEQLDRFGKAVLTPGSFQTCWPEVALPDETLAAPRSWLLLTDEHPLSLARLISLAIALDATGDEALSLPKDDIAELPGLLVERAVDARPVWGVVLLVGPPGAYRDPDDAHELMHAVTGLIRTAGRVRGTRLYVVTRSATDLGAGEPGLDFLRGLVRVLVLEHPGLRVSLVDVDPRSAVTSLVRELHAGMGDDEVAWRHDVRHAARLAWSPGEPRKTQLGG</sequence>